<keyword evidence="3 6" id="KW-1133">Transmembrane helix</keyword>
<dbReference type="Proteomes" id="UP000515153">
    <property type="component" value="Unplaced"/>
</dbReference>
<feature type="transmembrane region" description="Helical" evidence="6">
    <location>
        <begin position="494"/>
        <end position="513"/>
    </location>
</feature>
<accession>A0A6P8B200</accession>
<dbReference type="GeneID" id="41962067"/>
<evidence type="ECO:0000256" key="2">
    <source>
        <dbReference type="ARBA" id="ARBA00022692"/>
    </source>
</evidence>
<gene>
    <name evidence="9" type="ORF">PgNI_07142</name>
</gene>
<feature type="compositionally biased region" description="Basic and acidic residues" evidence="5">
    <location>
        <begin position="1"/>
        <end position="10"/>
    </location>
</feature>
<reference evidence="9" key="2">
    <citation type="submission" date="2019-10" db="EMBL/GenBank/DDBJ databases">
        <authorList>
            <consortium name="NCBI Genome Project"/>
        </authorList>
    </citation>
    <scope>NUCLEOTIDE SEQUENCE</scope>
    <source>
        <strain evidence="9">NI907</strain>
    </source>
</reference>
<evidence type="ECO:0000313" key="8">
    <source>
        <dbReference type="Proteomes" id="UP000515153"/>
    </source>
</evidence>
<feature type="compositionally biased region" description="Polar residues" evidence="5">
    <location>
        <begin position="271"/>
        <end position="282"/>
    </location>
</feature>
<evidence type="ECO:0000256" key="5">
    <source>
        <dbReference type="SAM" id="MobiDB-lite"/>
    </source>
</evidence>
<feature type="region of interest" description="Disordered" evidence="5">
    <location>
        <begin position="46"/>
        <end position="67"/>
    </location>
</feature>
<feature type="transmembrane region" description="Helical" evidence="6">
    <location>
        <begin position="145"/>
        <end position="162"/>
    </location>
</feature>
<feature type="transmembrane region" description="Helical" evidence="6">
    <location>
        <begin position="433"/>
        <end position="450"/>
    </location>
</feature>
<reference evidence="9" key="1">
    <citation type="journal article" date="2019" name="Mol. Biol. Evol.">
        <title>Blast fungal genomes show frequent chromosomal changes, gene gains and losses, and effector gene turnover.</title>
        <authorList>
            <person name="Gomez Luciano L.B."/>
            <person name="Jason Tsai I."/>
            <person name="Chuma I."/>
            <person name="Tosa Y."/>
            <person name="Chen Y.H."/>
            <person name="Li J.Y."/>
            <person name="Li M.Y."/>
            <person name="Jade Lu M.Y."/>
            <person name="Nakayashiki H."/>
            <person name="Li W.H."/>
        </authorList>
    </citation>
    <scope>NUCLEOTIDE SEQUENCE</scope>
    <source>
        <strain evidence="9">NI907</strain>
    </source>
</reference>
<evidence type="ECO:0000256" key="4">
    <source>
        <dbReference type="ARBA" id="ARBA00023136"/>
    </source>
</evidence>
<dbReference type="AlphaFoldDB" id="A0A6P8B200"/>
<dbReference type="GO" id="GO:0015174">
    <property type="term" value="F:basic amino acid transmembrane transporter activity"/>
    <property type="evidence" value="ECO:0007669"/>
    <property type="project" value="TreeGrafter"/>
</dbReference>
<feature type="transmembrane region" description="Helical" evidence="6">
    <location>
        <begin position="174"/>
        <end position="195"/>
    </location>
</feature>
<feature type="transmembrane region" description="Helical" evidence="6">
    <location>
        <begin position="367"/>
        <end position="391"/>
    </location>
</feature>
<dbReference type="GO" id="GO:0000329">
    <property type="term" value="C:fungal-type vacuole membrane"/>
    <property type="evidence" value="ECO:0007669"/>
    <property type="project" value="TreeGrafter"/>
</dbReference>
<feature type="transmembrane region" description="Helical" evidence="6">
    <location>
        <begin position="574"/>
        <end position="594"/>
    </location>
</feature>
<feature type="region of interest" description="Disordered" evidence="5">
    <location>
        <begin position="1"/>
        <end position="20"/>
    </location>
</feature>
<name>A0A6P8B200_PYRGI</name>
<evidence type="ECO:0000256" key="1">
    <source>
        <dbReference type="ARBA" id="ARBA00004141"/>
    </source>
</evidence>
<dbReference type="InterPro" id="IPR036259">
    <property type="entry name" value="MFS_trans_sf"/>
</dbReference>
<dbReference type="InterPro" id="IPR011701">
    <property type="entry name" value="MFS"/>
</dbReference>
<keyword evidence="2 6" id="KW-0812">Transmembrane</keyword>
<dbReference type="PANTHER" id="PTHR23501">
    <property type="entry name" value="MAJOR FACILITATOR SUPERFAMILY"/>
    <property type="match status" value="1"/>
</dbReference>
<feature type="transmembrane region" description="Helical" evidence="6">
    <location>
        <begin position="328"/>
        <end position="346"/>
    </location>
</feature>
<feature type="region of interest" description="Disordered" evidence="5">
    <location>
        <begin position="263"/>
        <end position="286"/>
    </location>
</feature>
<evidence type="ECO:0000256" key="6">
    <source>
        <dbReference type="SAM" id="Phobius"/>
    </source>
</evidence>
<keyword evidence="4 6" id="KW-0472">Membrane</keyword>
<evidence type="ECO:0000259" key="7">
    <source>
        <dbReference type="PROSITE" id="PS50850"/>
    </source>
</evidence>
<organism evidence="8 9">
    <name type="scientific">Pyricularia grisea</name>
    <name type="common">Crabgrass-specific blast fungus</name>
    <name type="synonym">Magnaporthe grisea</name>
    <dbReference type="NCBI Taxonomy" id="148305"/>
    <lineage>
        <taxon>Eukaryota</taxon>
        <taxon>Fungi</taxon>
        <taxon>Dikarya</taxon>
        <taxon>Ascomycota</taxon>
        <taxon>Pezizomycotina</taxon>
        <taxon>Sordariomycetes</taxon>
        <taxon>Sordariomycetidae</taxon>
        <taxon>Magnaporthales</taxon>
        <taxon>Pyriculariaceae</taxon>
        <taxon>Pyricularia</taxon>
    </lineage>
</organism>
<feature type="transmembrane region" description="Helical" evidence="6">
    <location>
        <begin position="231"/>
        <end position="253"/>
    </location>
</feature>
<feature type="transmembrane region" description="Helical" evidence="6">
    <location>
        <begin position="403"/>
        <end position="424"/>
    </location>
</feature>
<protein>
    <recommendedName>
        <fullName evidence="7">Major facilitator superfamily (MFS) profile domain-containing protein</fullName>
    </recommendedName>
</protein>
<keyword evidence="8" id="KW-1185">Reference proteome</keyword>
<feature type="transmembrane region" description="Helical" evidence="6">
    <location>
        <begin position="111"/>
        <end position="133"/>
    </location>
</feature>
<feature type="domain" description="Major facilitator superfamily (MFS) profile" evidence="7">
    <location>
        <begin position="80"/>
        <end position="574"/>
    </location>
</feature>
<evidence type="ECO:0000256" key="3">
    <source>
        <dbReference type="ARBA" id="ARBA00022989"/>
    </source>
</evidence>
<feature type="transmembrane region" description="Helical" evidence="6">
    <location>
        <begin position="295"/>
        <end position="316"/>
    </location>
</feature>
<dbReference type="PROSITE" id="PS50850">
    <property type="entry name" value="MFS"/>
    <property type="match status" value="1"/>
</dbReference>
<reference evidence="9" key="3">
    <citation type="submission" date="2025-08" db="UniProtKB">
        <authorList>
            <consortium name="RefSeq"/>
        </authorList>
    </citation>
    <scope>IDENTIFICATION</scope>
    <source>
        <strain evidence="9">NI907</strain>
    </source>
</reference>
<dbReference type="Gene3D" id="1.20.1250.20">
    <property type="entry name" value="MFS general substrate transporter like domains"/>
    <property type="match status" value="2"/>
</dbReference>
<dbReference type="KEGG" id="pgri:PgNI_07142"/>
<dbReference type="PANTHER" id="PTHR23501:SF33">
    <property type="entry name" value="MAJOR FACILITATOR SUPERFAMILY (MFS) PROFILE DOMAIN-CONTAINING PROTEIN"/>
    <property type="match status" value="1"/>
</dbReference>
<sequence>MPGNAPDERSPLLGTAQGHQLDDTLANAKPALAVVDEISAPLAAAHTYDDAEDPGGNEYDQDRRNESETGKLSSAAILRVVVVLLVGAFMANLDGSLVLATHPVIASEFNALSLSSWLFVSFNLAGASTQAVYGKLSDTYGRRPMLMIAYTLFALGCFFVGAGRTMGEVIFGRVVSGCGGAALNVLGILVITDLVPLREAATWQSGVNLAATTGRSLGGPLGGWLADTIGWRWSFLSQVPVFAIAIAMSMAWLPAARARAAPSAAEHSQDESSGLASHQQNGKAPKVTGRGLARIDFLGAIFLALTILCLLFPIQMGGSKNFPWSHPAISGLAVATLLLGGLFVLVEENWAVEPILPMELLRQREVLLLYLVAGAQCAAQLGLMFSVPLYFQVTQRSSNAAAGGYLFPAVAGNAVGAIVGGLIVKRTGRYKSLMVGAGILSSISYLLLLLRWHGHTNIWEALYIIPGGLGTGLVQILVFVGIQATIDPSLRAPAMSCLFIVISVGATIGMAAANSVTMNVMKVKLEASLIHMGLGEAIRRQIVDRASASVNYLDQAEGQVLSAVVQAYIDGLSASHLVSLVCSGLVILGCTFVNNRQLPG</sequence>
<dbReference type="InterPro" id="IPR020846">
    <property type="entry name" value="MFS_dom"/>
</dbReference>
<evidence type="ECO:0000313" key="9">
    <source>
        <dbReference type="RefSeq" id="XP_030981150.1"/>
    </source>
</evidence>
<comment type="subcellular location">
    <subcellularLocation>
        <location evidence="1">Membrane</location>
        <topology evidence="1">Multi-pass membrane protein</topology>
    </subcellularLocation>
</comment>
<dbReference type="RefSeq" id="XP_030981150.1">
    <property type="nucleotide sequence ID" value="XM_031127158.1"/>
</dbReference>
<dbReference type="SUPFAM" id="SSF103473">
    <property type="entry name" value="MFS general substrate transporter"/>
    <property type="match status" value="1"/>
</dbReference>
<feature type="transmembrane region" description="Helical" evidence="6">
    <location>
        <begin position="72"/>
        <end position="91"/>
    </location>
</feature>
<dbReference type="Pfam" id="PF07690">
    <property type="entry name" value="MFS_1"/>
    <property type="match status" value="1"/>
</dbReference>
<feature type="transmembrane region" description="Helical" evidence="6">
    <location>
        <begin position="462"/>
        <end position="482"/>
    </location>
</feature>
<proteinExistence type="predicted"/>